<dbReference type="AlphaFoldDB" id="A0A9N9FFQ8"/>
<dbReference type="Proteomes" id="UP000789375">
    <property type="component" value="Unassembled WGS sequence"/>
</dbReference>
<sequence>MENYGRNRGLCKSIARIKELEQQFSYLKKKVTRQEETKVNINNLEENFRGREEDTKANIHKLEEKVREREEETKTKQKIIKNLEEKLQLPLDRIDKNGLIFARIIALATESIDFFQGSRPYAMGSNLMVVSSKIQDFLKVRIISENLDL</sequence>
<organism evidence="2 3">
    <name type="scientific">Funneliformis mosseae</name>
    <name type="common">Endomycorrhizal fungus</name>
    <name type="synonym">Glomus mosseae</name>
    <dbReference type="NCBI Taxonomy" id="27381"/>
    <lineage>
        <taxon>Eukaryota</taxon>
        <taxon>Fungi</taxon>
        <taxon>Fungi incertae sedis</taxon>
        <taxon>Mucoromycota</taxon>
        <taxon>Glomeromycotina</taxon>
        <taxon>Glomeromycetes</taxon>
        <taxon>Glomerales</taxon>
        <taxon>Glomeraceae</taxon>
        <taxon>Funneliformis</taxon>
    </lineage>
</organism>
<protein>
    <submittedName>
        <fullName evidence="2">3821_t:CDS:1</fullName>
    </submittedName>
</protein>
<keyword evidence="1" id="KW-0175">Coiled coil</keyword>
<accession>A0A9N9FFQ8</accession>
<name>A0A9N9FFQ8_FUNMO</name>
<evidence type="ECO:0000313" key="3">
    <source>
        <dbReference type="Proteomes" id="UP000789375"/>
    </source>
</evidence>
<feature type="coiled-coil region" evidence="1">
    <location>
        <begin position="17"/>
        <end position="86"/>
    </location>
</feature>
<evidence type="ECO:0000256" key="1">
    <source>
        <dbReference type="SAM" id="Coils"/>
    </source>
</evidence>
<gene>
    <name evidence="2" type="ORF">FMOSSE_LOCUS5457</name>
</gene>
<dbReference type="EMBL" id="CAJVPP010001035">
    <property type="protein sequence ID" value="CAG8529932.1"/>
    <property type="molecule type" value="Genomic_DNA"/>
</dbReference>
<evidence type="ECO:0000313" key="2">
    <source>
        <dbReference type="EMBL" id="CAG8529932.1"/>
    </source>
</evidence>
<reference evidence="2" key="1">
    <citation type="submission" date="2021-06" db="EMBL/GenBank/DDBJ databases">
        <authorList>
            <person name="Kallberg Y."/>
            <person name="Tangrot J."/>
            <person name="Rosling A."/>
        </authorList>
    </citation>
    <scope>NUCLEOTIDE SEQUENCE</scope>
    <source>
        <strain evidence="2">87-6 pot B 2015</strain>
    </source>
</reference>
<keyword evidence="3" id="KW-1185">Reference proteome</keyword>
<proteinExistence type="predicted"/>
<comment type="caution">
    <text evidence="2">The sequence shown here is derived from an EMBL/GenBank/DDBJ whole genome shotgun (WGS) entry which is preliminary data.</text>
</comment>